<dbReference type="GO" id="GO:0015288">
    <property type="term" value="F:porin activity"/>
    <property type="evidence" value="ECO:0007669"/>
    <property type="project" value="TreeGrafter"/>
</dbReference>
<dbReference type="GO" id="GO:0015562">
    <property type="term" value="F:efflux transmembrane transporter activity"/>
    <property type="evidence" value="ECO:0007669"/>
    <property type="project" value="InterPro"/>
</dbReference>
<keyword evidence="5" id="KW-0998">Cell outer membrane</keyword>
<comment type="caution">
    <text evidence="8">The sequence shown here is derived from an EMBL/GenBank/DDBJ whole genome shotgun (WGS) entry which is preliminary data.</text>
</comment>
<evidence type="ECO:0000256" key="4">
    <source>
        <dbReference type="ARBA" id="ARBA00023136"/>
    </source>
</evidence>
<feature type="chain" id="PRO_5030921882" evidence="7">
    <location>
        <begin position="19"/>
        <end position="467"/>
    </location>
</feature>
<evidence type="ECO:0000313" key="9">
    <source>
        <dbReference type="Proteomes" id="UP000540519"/>
    </source>
</evidence>
<dbReference type="Gene3D" id="1.20.1600.10">
    <property type="entry name" value="Outer membrane efflux proteins (OEP)"/>
    <property type="match status" value="1"/>
</dbReference>
<dbReference type="SUPFAM" id="SSF56954">
    <property type="entry name" value="Outer membrane efflux proteins (OEP)"/>
    <property type="match status" value="1"/>
</dbReference>
<feature type="signal peptide" evidence="7">
    <location>
        <begin position="1"/>
        <end position="18"/>
    </location>
</feature>
<dbReference type="InterPro" id="IPR051906">
    <property type="entry name" value="TolC-like"/>
</dbReference>
<keyword evidence="4" id="KW-0472">Membrane</keyword>
<accession>A0A7X2ZT35</accession>
<comment type="subcellular location">
    <subcellularLocation>
        <location evidence="1">Cell outer membrane</location>
    </subcellularLocation>
</comment>
<organism evidence="8 9">
    <name type="scientific">Zobellia amurskyensis</name>
    <dbReference type="NCBI Taxonomy" id="248905"/>
    <lineage>
        <taxon>Bacteria</taxon>
        <taxon>Pseudomonadati</taxon>
        <taxon>Bacteroidota</taxon>
        <taxon>Flavobacteriia</taxon>
        <taxon>Flavobacteriales</taxon>
        <taxon>Flavobacteriaceae</taxon>
        <taxon>Zobellia</taxon>
    </lineage>
</organism>
<evidence type="ECO:0000256" key="7">
    <source>
        <dbReference type="SAM" id="SignalP"/>
    </source>
</evidence>
<evidence type="ECO:0000256" key="1">
    <source>
        <dbReference type="ARBA" id="ARBA00004442"/>
    </source>
</evidence>
<dbReference type="EMBL" id="RCNR01000012">
    <property type="protein sequence ID" value="MUH35882.1"/>
    <property type="molecule type" value="Genomic_DNA"/>
</dbReference>
<evidence type="ECO:0000256" key="6">
    <source>
        <dbReference type="SAM" id="Coils"/>
    </source>
</evidence>
<reference evidence="8 9" key="1">
    <citation type="journal article" date="2019" name="Mar. Drugs">
        <title>Comparative Genomics and CAZyme Genome Repertoires of Marine Zobellia amurskyensis KMM 3526(T) and Zobellia laminariae KMM 3676(T).</title>
        <authorList>
            <person name="Chernysheva N."/>
            <person name="Bystritskaya E."/>
            <person name="Stenkova A."/>
            <person name="Golovkin I."/>
            <person name="Nedashkovskaya O."/>
            <person name="Isaeva M."/>
        </authorList>
    </citation>
    <scope>NUCLEOTIDE SEQUENCE [LARGE SCALE GENOMIC DNA]</scope>
    <source>
        <strain evidence="8 9">KMM 3526</strain>
    </source>
</reference>
<dbReference type="PANTHER" id="PTHR30026:SF20">
    <property type="entry name" value="OUTER MEMBRANE PROTEIN TOLC"/>
    <property type="match status" value="1"/>
</dbReference>
<gene>
    <name evidence="8" type="ORF">D9O36_08525</name>
</gene>
<evidence type="ECO:0000256" key="5">
    <source>
        <dbReference type="ARBA" id="ARBA00023237"/>
    </source>
</evidence>
<keyword evidence="7" id="KW-0732">Signal</keyword>
<protein>
    <submittedName>
        <fullName evidence="8">Transporter</fullName>
    </submittedName>
</protein>
<dbReference type="OrthoDB" id="581172at2"/>
<dbReference type="PANTHER" id="PTHR30026">
    <property type="entry name" value="OUTER MEMBRANE PROTEIN TOLC"/>
    <property type="match status" value="1"/>
</dbReference>
<evidence type="ECO:0000313" key="8">
    <source>
        <dbReference type="EMBL" id="MUH35882.1"/>
    </source>
</evidence>
<dbReference type="Proteomes" id="UP000540519">
    <property type="component" value="Unassembled WGS sequence"/>
</dbReference>
<keyword evidence="9" id="KW-1185">Reference proteome</keyword>
<dbReference type="AlphaFoldDB" id="A0A7X2ZT35"/>
<sequence>MKNILFYLFVVCFLVAQAQQPGEVVLGFNEYLGYVKKYHPIAKQAQLNIGMGQAELMRSRGGFDPKIEVDYDRKEFKGTEYYDRLNTTFKIPTWYGVELKGNFEQNEGVYLNPSQNVPDDGLYSAGVSMSVGQGLWINERMTTLKQAKIFKERSLVERDLQVNEVLFEASLAYFNWLHAYQDTQVYTDFLANAEMRFEGVKKSAQVGEVAAIDTVEAKIAMQDRELNLEQAKVRFMKSALELSNFLWMGDNMPVELQPNVIPETNLAGAIDTTLEIMGMPLDSFSIANHPKLKSLGYKIDGLTVEKRLKANKLLPKIELQYNFLTEKPEYISSFTTEAYKGGVAFSVPLFLRKERGDLKLAKMKLQNAEFELDDAEIRIKNKIVGLYRELESFEKQNVLIDDVVFNYNTLVAAEERKFGFGESSLFLVNSRESKLIDAELKRNAVQNKFFSAKAKLFNSIGVNPKNL</sequence>
<keyword evidence="3" id="KW-0812">Transmembrane</keyword>
<dbReference type="GO" id="GO:0009279">
    <property type="term" value="C:cell outer membrane"/>
    <property type="evidence" value="ECO:0007669"/>
    <property type="project" value="UniProtKB-SubCell"/>
</dbReference>
<name>A0A7X2ZT35_9FLAO</name>
<evidence type="ECO:0000256" key="2">
    <source>
        <dbReference type="ARBA" id="ARBA00022452"/>
    </source>
</evidence>
<keyword evidence="6" id="KW-0175">Coiled coil</keyword>
<feature type="coiled-coil region" evidence="6">
    <location>
        <begin position="351"/>
        <end position="378"/>
    </location>
</feature>
<evidence type="ECO:0000256" key="3">
    <source>
        <dbReference type="ARBA" id="ARBA00022692"/>
    </source>
</evidence>
<proteinExistence type="predicted"/>
<dbReference type="GO" id="GO:1990281">
    <property type="term" value="C:efflux pump complex"/>
    <property type="evidence" value="ECO:0007669"/>
    <property type="project" value="TreeGrafter"/>
</dbReference>
<keyword evidence="2" id="KW-1134">Transmembrane beta strand</keyword>